<evidence type="ECO:0000259" key="2">
    <source>
        <dbReference type="PROSITE" id="PS50404"/>
    </source>
</evidence>
<dbReference type="PROSITE" id="PS50404">
    <property type="entry name" value="GST_NTER"/>
    <property type="match status" value="1"/>
</dbReference>
<dbReference type="RefSeq" id="WP_171089727.1">
    <property type="nucleotide sequence ID" value="NZ_CP053069.1"/>
</dbReference>
<dbReference type="PANTHER" id="PTHR44051:SF8">
    <property type="entry name" value="GLUTATHIONE S-TRANSFERASE GSTA"/>
    <property type="match status" value="1"/>
</dbReference>
<dbReference type="SFLD" id="SFLDG01150">
    <property type="entry name" value="Main.1:_Beta-like"/>
    <property type="match status" value="1"/>
</dbReference>
<dbReference type="SFLD" id="SFLDS00019">
    <property type="entry name" value="Glutathione_Transferase_(cytos"/>
    <property type="match status" value="1"/>
</dbReference>
<dbReference type="InterPro" id="IPR004046">
    <property type="entry name" value="GST_C"/>
</dbReference>
<dbReference type="EC" id="2.5.1.18" evidence="4"/>
<dbReference type="SFLD" id="SFLDG00358">
    <property type="entry name" value="Main_(cytGST)"/>
    <property type="match status" value="1"/>
</dbReference>
<evidence type="ECO:0000313" key="4">
    <source>
        <dbReference type="EMBL" id="QJR09753.1"/>
    </source>
</evidence>
<dbReference type="Pfam" id="PF02798">
    <property type="entry name" value="GST_N"/>
    <property type="match status" value="1"/>
</dbReference>
<feature type="domain" description="GST N-terminal" evidence="2">
    <location>
        <begin position="1"/>
        <end position="80"/>
    </location>
</feature>
<dbReference type="InterPro" id="IPR010987">
    <property type="entry name" value="Glutathione-S-Trfase_C-like"/>
</dbReference>
<keyword evidence="5" id="KW-1185">Reference proteome</keyword>
<dbReference type="InterPro" id="IPR036282">
    <property type="entry name" value="Glutathione-S-Trfase_C_sf"/>
</dbReference>
<comment type="similarity">
    <text evidence="1">Belongs to the GST superfamily.</text>
</comment>
<dbReference type="Gene3D" id="1.20.1050.10">
    <property type="match status" value="1"/>
</dbReference>
<dbReference type="AlphaFoldDB" id="A0A6M4GTV3"/>
<dbReference type="InterPro" id="IPR004045">
    <property type="entry name" value="Glutathione_S-Trfase_N"/>
</dbReference>
<evidence type="ECO:0000256" key="1">
    <source>
        <dbReference type="RuleBase" id="RU003494"/>
    </source>
</evidence>
<name>A0A6M4GTV3_9PROT</name>
<dbReference type="PANTHER" id="PTHR44051">
    <property type="entry name" value="GLUTATHIONE S-TRANSFERASE-RELATED"/>
    <property type="match status" value="1"/>
</dbReference>
<dbReference type="EMBL" id="CP053069">
    <property type="protein sequence ID" value="QJR09753.1"/>
    <property type="molecule type" value="Genomic_DNA"/>
</dbReference>
<dbReference type="SUPFAM" id="SSF52833">
    <property type="entry name" value="Thioredoxin-like"/>
    <property type="match status" value="1"/>
</dbReference>
<evidence type="ECO:0000259" key="3">
    <source>
        <dbReference type="PROSITE" id="PS50405"/>
    </source>
</evidence>
<reference evidence="4 5" key="1">
    <citation type="submission" date="2020-04" db="EMBL/GenBank/DDBJ databases">
        <title>Usitatibacter rugosus gen. nov., sp. nov. and Usitatibacter palustris sp. nov., novel members of Usitatibacteraceae fam. nov. within the order Nitrosomonadales isolated from soil.</title>
        <authorList>
            <person name="Huber K.J."/>
            <person name="Neumann-Schaal M."/>
            <person name="Geppert A."/>
            <person name="Luckner M."/>
            <person name="Wanner G."/>
            <person name="Overmann J."/>
        </authorList>
    </citation>
    <scope>NUCLEOTIDE SEQUENCE [LARGE SCALE GENOMIC DNA]</scope>
    <source>
        <strain evidence="4 5">0125_3</strain>
    </source>
</reference>
<dbReference type="GO" id="GO:0004364">
    <property type="term" value="F:glutathione transferase activity"/>
    <property type="evidence" value="ECO:0007669"/>
    <property type="project" value="UniProtKB-EC"/>
</dbReference>
<dbReference type="SUPFAM" id="SSF47616">
    <property type="entry name" value="GST C-terminal domain-like"/>
    <property type="match status" value="1"/>
</dbReference>
<dbReference type="KEGG" id="uru:DSM104443_00803"/>
<dbReference type="Proteomes" id="UP000501534">
    <property type="component" value="Chromosome"/>
</dbReference>
<dbReference type="PROSITE" id="PS50405">
    <property type="entry name" value="GST_CTER"/>
    <property type="match status" value="1"/>
</dbReference>
<keyword evidence="4" id="KW-0808">Transferase</keyword>
<protein>
    <submittedName>
        <fullName evidence="4">Glutathione S-transferase GST-6.0</fullName>
        <ecNumber evidence="4">2.5.1.18</ecNumber>
    </submittedName>
</protein>
<dbReference type="Gene3D" id="3.40.30.10">
    <property type="entry name" value="Glutaredoxin"/>
    <property type="match status" value="1"/>
</dbReference>
<evidence type="ECO:0000313" key="5">
    <source>
        <dbReference type="Proteomes" id="UP000501534"/>
    </source>
</evidence>
<dbReference type="InterPro" id="IPR036249">
    <property type="entry name" value="Thioredoxin-like_sf"/>
</dbReference>
<dbReference type="CDD" id="cd03057">
    <property type="entry name" value="GST_N_Beta"/>
    <property type="match status" value="1"/>
</dbReference>
<proteinExistence type="inferred from homology"/>
<accession>A0A6M4GTV3</accession>
<organism evidence="4 5">
    <name type="scientific">Usitatibacter rugosus</name>
    <dbReference type="NCBI Taxonomy" id="2732067"/>
    <lineage>
        <taxon>Bacteria</taxon>
        <taxon>Pseudomonadati</taxon>
        <taxon>Pseudomonadota</taxon>
        <taxon>Betaproteobacteria</taxon>
        <taxon>Nitrosomonadales</taxon>
        <taxon>Usitatibacteraceae</taxon>
        <taxon>Usitatibacter</taxon>
    </lineage>
</organism>
<feature type="domain" description="GST C-terminal" evidence="3">
    <location>
        <begin position="86"/>
        <end position="209"/>
    </location>
</feature>
<dbReference type="Pfam" id="PF00043">
    <property type="entry name" value="GST_C"/>
    <property type="match status" value="1"/>
</dbReference>
<dbReference type="InterPro" id="IPR040079">
    <property type="entry name" value="Glutathione_S-Trfase"/>
</dbReference>
<sequence>MYTLYYSPGSVSMVTHMVLEELGVPFEAVKVNLEKKAHHEPAYLKINPKAKVPSLGTSDGVITESVAILEYLLDKHGDGSLLAQPATVERARTMERMAYLATEIHPLMNRYFHADDYAAEESVQKAVSEFGQAKIVAFFQREDGKLTAPYWSGGTAPNVADFYFAVVARWGRWFKPKSIEMPNIRAFQERMASRPSVQRATAREGNTLFS</sequence>
<gene>
    <name evidence="4" type="primary">gstB_1</name>
    <name evidence="4" type="ORF">DSM104443_00803</name>
</gene>